<feature type="transmembrane region" description="Helical" evidence="4">
    <location>
        <begin position="130"/>
        <end position="149"/>
    </location>
</feature>
<feature type="transmembrane region" description="Helical" evidence="4">
    <location>
        <begin position="251"/>
        <end position="273"/>
    </location>
</feature>
<keyword evidence="4" id="KW-0812">Transmembrane</keyword>
<feature type="transmembrane region" description="Helical" evidence="4">
    <location>
        <begin position="361"/>
        <end position="383"/>
    </location>
</feature>
<evidence type="ECO:0000256" key="2">
    <source>
        <dbReference type="ARBA" id="ARBA00006727"/>
    </source>
</evidence>
<name>A0A165FUT4_9APHY</name>
<proteinExistence type="inferred from homology"/>
<evidence type="ECO:0000256" key="4">
    <source>
        <dbReference type="SAM" id="Phobius"/>
    </source>
</evidence>
<evidence type="ECO:0000313" key="5">
    <source>
        <dbReference type="EMBL" id="KZT09439.1"/>
    </source>
</evidence>
<feature type="transmembrane region" description="Helical" evidence="4">
    <location>
        <begin position="300"/>
        <end position="322"/>
    </location>
</feature>
<dbReference type="PANTHER" id="PTHR11360">
    <property type="entry name" value="MONOCARBOXYLATE TRANSPORTER"/>
    <property type="match status" value="1"/>
</dbReference>
<dbReference type="GO" id="GO:0016020">
    <property type="term" value="C:membrane"/>
    <property type="evidence" value="ECO:0007669"/>
    <property type="project" value="UniProtKB-SubCell"/>
</dbReference>
<dbReference type="OrthoDB" id="6499973at2759"/>
<feature type="transmembrane region" description="Helical" evidence="4">
    <location>
        <begin position="91"/>
        <end position="110"/>
    </location>
</feature>
<feature type="compositionally biased region" description="Basic and acidic residues" evidence="3">
    <location>
        <begin position="21"/>
        <end position="39"/>
    </location>
</feature>
<keyword evidence="4" id="KW-1133">Transmembrane helix</keyword>
<sequence>MFRCSTSRSALHRIAAALHPTTRDEPTLHEKKSPYHEESSPCTGDDNHQPAPFRCAQEQFDSGASTPTVTDHGTPKLDTASIDIPDGGLDAWLTVVGGWLFTFCTFGYASSFGVYQDYYKATGKNSSSDISWIGSLQLAFMFFTGLPAGQLFDMGYFRYTSIIGTLLYSFCIFMLSLADTNRYYELVLSQGIGMGLGGGLLLVPALSVQAHHWRKRRAFAMGIALTGECTSVGGIIYPIMLNKLFYSSVGYAWGVRASAFLTLGLLTIANFITKTRLPSAKDRPKQHVSFKLLKELGGDVPYMLAVGGAFLVLWGLFFPYFYLQVWGNSHGLSKTLDFYTLAILNAASIFGRTIPNLLADIFGIFNLGVPFAFISSALIFAMFGMKSNGAEIAFSILYGFWSGGYIALFPPMMAGFSRNMEEVGCVIGVAYFLCAFALLTGTPITGALLGPSDHWAKPIVFSGVRASCMLHKVMYLSLCCRLYASQAHAYCSSLDICWQSARIPGVYESLVR</sequence>
<feature type="transmembrane region" description="Helical" evidence="4">
    <location>
        <begin position="429"/>
        <end position="449"/>
    </location>
</feature>
<evidence type="ECO:0000256" key="1">
    <source>
        <dbReference type="ARBA" id="ARBA00004141"/>
    </source>
</evidence>
<reference evidence="5 6" key="1">
    <citation type="journal article" date="2016" name="Mol. Biol. Evol.">
        <title>Comparative Genomics of Early-Diverging Mushroom-Forming Fungi Provides Insights into the Origins of Lignocellulose Decay Capabilities.</title>
        <authorList>
            <person name="Nagy L.G."/>
            <person name="Riley R."/>
            <person name="Tritt A."/>
            <person name="Adam C."/>
            <person name="Daum C."/>
            <person name="Floudas D."/>
            <person name="Sun H."/>
            <person name="Yadav J.S."/>
            <person name="Pangilinan J."/>
            <person name="Larsson K.H."/>
            <person name="Matsuura K."/>
            <person name="Barry K."/>
            <person name="Labutti K."/>
            <person name="Kuo R."/>
            <person name="Ohm R.A."/>
            <person name="Bhattacharya S.S."/>
            <person name="Shirouzu T."/>
            <person name="Yoshinaga Y."/>
            <person name="Martin F.M."/>
            <person name="Grigoriev I.V."/>
            <person name="Hibbett D.S."/>
        </authorList>
    </citation>
    <scope>NUCLEOTIDE SEQUENCE [LARGE SCALE GENOMIC DNA]</scope>
    <source>
        <strain evidence="5 6">93-53</strain>
    </source>
</reference>
<dbReference type="RefSeq" id="XP_040767179.1">
    <property type="nucleotide sequence ID" value="XM_040913989.1"/>
</dbReference>
<dbReference type="Proteomes" id="UP000076871">
    <property type="component" value="Unassembled WGS sequence"/>
</dbReference>
<feature type="transmembrane region" description="Helical" evidence="4">
    <location>
        <begin position="183"/>
        <end position="206"/>
    </location>
</feature>
<dbReference type="InterPro" id="IPR036259">
    <property type="entry name" value="MFS_trans_sf"/>
</dbReference>
<evidence type="ECO:0000256" key="3">
    <source>
        <dbReference type="SAM" id="MobiDB-lite"/>
    </source>
</evidence>
<feature type="transmembrane region" description="Helical" evidence="4">
    <location>
        <begin position="156"/>
        <end position="177"/>
    </location>
</feature>
<dbReference type="Pfam" id="PF07690">
    <property type="entry name" value="MFS_1"/>
    <property type="match status" value="1"/>
</dbReference>
<evidence type="ECO:0000313" key="6">
    <source>
        <dbReference type="Proteomes" id="UP000076871"/>
    </source>
</evidence>
<comment type="subcellular location">
    <subcellularLocation>
        <location evidence="1">Membrane</location>
        <topology evidence="1">Multi-pass membrane protein</topology>
    </subcellularLocation>
</comment>
<dbReference type="InterPro" id="IPR050327">
    <property type="entry name" value="Proton-linked_MCT"/>
</dbReference>
<keyword evidence="4" id="KW-0472">Membrane</keyword>
<accession>A0A165FUT4</accession>
<feature type="region of interest" description="Disordered" evidence="3">
    <location>
        <begin position="15"/>
        <end position="51"/>
    </location>
</feature>
<dbReference type="SUPFAM" id="SSF103473">
    <property type="entry name" value="MFS general substrate transporter"/>
    <property type="match status" value="1"/>
</dbReference>
<dbReference type="GO" id="GO:0022857">
    <property type="term" value="F:transmembrane transporter activity"/>
    <property type="evidence" value="ECO:0007669"/>
    <property type="project" value="InterPro"/>
</dbReference>
<feature type="transmembrane region" description="Helical" evidence="4">
    <location>
        <begin position="390"/>
        <end position="409"/>
    </location>
</feature>
<dbReference type="PANTHER" id="PTHR11360:SF234">
    <property type="entry name" value="MFS-TYPE TRANSPORTER DBAD-RELATED"/>
    <property type="match status" value="1"/>
</dbReference>
<dbReference type="Gene3D" id="1.20.1250.20">
    <property type="entry name" value="MFS general substrate transporter like domains"/>
    <property type="match status" value="1"/>
</dbReference>
<dbReference type="InterPro" id="IPR011701">
    <property type="entry name" value="MFS"/>
</dbReference>
<organism evidence="5 6">
    <name type="scientific">Laetiporus sulphureus 93-53</name>
    <dbReference type="NCBI Taxonomy" id="1314785"/>
    <lineage>
        <taxon>Eukaryota</taxon>
        <taxon>Fungi</taxon>
        <taxon>Dikarya</taxon>
        <taxon>Basidiomycota</taxon>
        <taxon>Agaricomycotina</taxon>
        <taxon>Agaricomycetes</taxon>
        <taxon>Polyporales</taxon>
        <taxon>Laetiporus</taxon>
    </lineage>
</organism>
<dbReference type="GeneID" id="63831017"/>
<comment type="similarity">
    <text evidence="2">Belongs to the major facilitator superfamily. Monocarboxylate porter (TC 2.A.1.13) family.</text>
</comment>
<feature type="transmembrane region" description="Helical" evidence="4">
    <location>
        <begin position="218"/>
        <end position="239"/>
    </location>
</feature>
<protein>
    <submittedName>
        <fullName evidence="5">MFS general substrate transporter</fullName>
    </submittedName>
</protein>
<keyword evidence="6" id="KW-1185">Reference proteome</keyword>
<dbReference type="InParanoid" id="A0A165FUT4"/>
<dbReference type="AlphaFoldDB" id="A0A165FUT4"/>
<gene>
    <name evidence="5" type="ORF">LAESUDRAFT_799108</name>
</gene>
<dbReference type="EMBL" id="KV427611">
    <property type="protein sequence ID" value="KZT09439.1"/>
    <property type="molecule type" value="Genomic_DNA"/>
</dbReference>